<dbReference type="InterPro" id="IPR010697">
    <property type="entry name" value="YspA"/>
</dbReference>
<dbReference type="PANTHER" id="PTHR38440:SF1">
    <property type="entry name" value="UPF0398 PROTEIN SPR0331"/>
    <property type="match status" value="1"/>
</dbReference>
<dbReference type="EMBL" id="NAEP01000032">
    <property type="protein sequence ID" value="PDQ35521.1"/>
    <property type="molecule type" value="Genomic_DNA"/>
</dbReference>
<gene>
    <name evidence="1" type="ORF">B5766_05500</name>
</gene>
<evidence type="ECO:0000313" key="2">
    <source>
        <dbReference type="Proteomes" id="UP000219994"/>
    </source>
</evidence>
<accession>A0A2A6FSE7</accession>
<evidence type="ECO:0008006" key="3">
    <source>
        <dbReference type="Google" id="ProtNLM"/>
    </source>
</evidence>
<name>A0A2A6FSE7_9MICO</name>
<dbReference type="PANTHER" id="PTHR38440">
    <property type="entry name" value="UPF0398 PROTEIN YPSA"/>
    <property type="match status" value="1"/>
</dbReference>
<comment type="caution">
    <text evidence="1">The sequence shown here is derived from an EMBL/GenBank/DDBJ whole genome shotgun (WGS) entry which is preliminary data.</text>
</comment>
<proteinExistence type="predicted"/>
<dbReference type="Gene3D" id="3.40.50.450">
    <property type="match status" value="1"/>
</dbReference>
<reference evidence="2" key="1">
    <citation type="submission" date="2017-03" db="EMBL/GenBank/DDBJ databases">
        <authorList>
            <person name="Lund M.B."/>
        </authorList>
    </citation>
    <scope>NUCLEOTIDE SEQUENCE [LARGE SCALE GENOMIC DNA]</scope>
</reference>
<evidence type="ECO:0000313" key="1">
    <source>
        <dbReference type="EMBL" id="PDQ35521.1"/>
    </source>
</evidence>
<dbReference type="Pfam" id="PF06908">
    <property type="entry name" value="YpsA"/>
    <property type="match status" value="1"/>
</dbReference>
<dbReference type="AlphaFoldDB" id="A0A2A6FSE7"/>
<sequence length="170" mass="19315">MSSIALTGHRPTKLDGYDRTTPFYRRLQEELLRIALRALHASKEILELHSGMALGADTVWAEAISMLKQRYPDRVRFVAHVPMPGQPDRWPAQARSHYRELLARADEIRTYGTEYTSEVMQARNIGMIDAAQTLIAVYDGSERGGTANAVRYARKIAKPIIVLHPNRFQQ</sequence>
<protein>
    <recommendedName>
        <fullName evidence="3">DUF1273 domain-containing protein</fullName>
    </recommendedName>
</protein>
<dbReference type="Proteomes" id="UP000219994">
    <property type="component" value="Unassembled WGS sequence"/>
</dbReference>
<dbReference type="SUPFAM" id="SSF102405">
    <property type="entry name" value="MCP/YpsA-like"/>
    <property type="match status" value="1"/>
</dbReference>
<organism evidence="1 2">
    <name type="scientific">Candidatus Lumbricidiphila eiseniae</name>
    <dbReference type="NCBI Taxonomy" id="1969409"/>
    <lineage>
        <taxon>Bacteria</taxon>
        <taxon>Bacillati</taxon>
        <taxon>Actinomycetota</taxon>
        <taxon>Actinomycetes</taxon>
        <taxon>Micrococcales</taxon>
        <taxon>Microbacteriaceae</taxon>
        <taxon>Candidatus Lumbricidiphila</taxon>
    </lineage>
</organism>